<keyword evidence="1" id="KW-0812">Transmembrane</keyword>
<organism evidence="2 3">
    <name type="scientific">Colletotrichum sublineola</name>
    <name type="common">Sorghum anthracnose fungus</name>
    <dbReference type="NCBI Taxonomy" id="1173701"/>
    <lineage>
        <taxon>Eukaryota</taxon>
        <taxon>Fungi</taxon>
        <taxon>Dikarya</taxon>
        <taxon>Ascomycota</taxon>
        <taxon>Pezizomycotina</taxon>
        <taxon>Sordariomycetes</taxon>
        <taxon>Hypocreomycetidae</taxon>
        <taxon>Glomerellales</taxon>
        <taxon>Glomerellaceae</taxon>
        <taxon>Colletotrichum</taxon>
        <taxon>Colletotrichum graminicola species complex</taxon>
    </lineage>
</organism>
<evidence type="ECO:0000313" key="3">
    <source>
        <dbReference type="Proteomes" id="UP000027238"/>
    </source>
</evidence>
<dbReference type="InterPro" id="IPR032710">
    <property type="entry name" value="NTF2-like_dom_sf"/>
</dbReference>
<name>A0A066X578_COLSU</name>
<dbReference type="HOGENOM" id="CLU_129402_0_0_1"/>
<dbReference type="Gene3D" id="3.10.450.50">
    <property type="match status" value="1"/>
</dbReference>
<keyword evidence="3" id="KW-1185">Reference proteome</keyword>
<comment type="caution">
    <text evidence="2">The sequence shown here is derived from an EMBL/GenBank/DDBJ whole genome shotgun (WGS) entry which is preliminary data.</text>
</comment>
<evidence type="ECO:0000256" key="1">
    <source>
        <dbReference type="SAM" id="Phobius"/>
    </source>
</evidence>
<proteinExistence type="predicted"/>
<dbReference type="eggNOG" id="ENOG502SYE4">
    <property type="taxonomic scope" value="Eukaryota"/>
</dbReference>
<protein>
    <submittedName>
        <fullName evidence="2">Uncharacterized protein</fullName>
    </submittedName>
</protein>
<keyword evidence="1" id="KW-1133">Transmembrane helix</keyword>
<accession>A0A066X578</accession>
<reference evidence="3" key="1">
    <citation type="journal article" date="2014" name="Genome Announc.">
        <title>Draft genome sequence of Colletotrichum sublineola, a destructive pathogen of cultivated sorghum.</title>
        <authorList>
            <person name="Baroncelli R."/>
            <person name="Sanz-Martin J.M."/>
            <person name="Rech G.E."/>
            <person name="Sukno S.A."/>
            <person name="Thon M.R."/>
        </authorList>
    </citation>
    <scope>NUCLEOTIDE SEQUENCE [LARGE SCALE GENOMIC DNA]</scope>
    <source>
        <strain evidence="3">TX430BB</strain>
    </source>
</reference>
<dbReference type="EMBL" id="JMSE01001463">
    <property type="protein sequence ID" value="KDN60906.1"/>
    <property type="molecule type" value="Genomic_DNA"/>
</dbReference>
<gene>
    <name evidence="2" type="ORF">CSUB01_04806</name>
</gene>
<dbReference type="AlphaFoldDB" id="A0A066X578"/>
<dbReference type="SUPFAM" id="SSF54427">
    <property type="entry name" value="NTF2-like"/>
    <property type="match status" value="1"/>
</dbReference>
<sequence>MAWFKREPNSARKEDGLGVRSQSPMHYGLLAMYRVNLLSVVIAAFAVTSQASRQSRREQVACLCEDEAWDITRRWLGLFSTGGVSSKAELATIASPDIKSYDAAFVPVVIGIDELWDVLTETGDSTTTDEMQTPTFLLHSCDQIAFNWKYTAVTTGLNSTVPAGTPVYVAGNDILRVDLRTGLVSNATSCGDWILLARQLGGTCNI</sequence>
<dbReference type="OMA" id="WREHAVI"/>
<evidence type="ECO:0000313" key="2">
    <source>
        <dbReference type="EMBL" id="KDN60906.1"/>
    </source>
</evidence>
<dbReference type="OrthoDB" id="3526850at2759"/>
<feature type="transmembrane region" description="Helical" evidence="1">
    <location>
        <begin position="27"/>
        <end position="47"/>
    </location>
</feature>
<keyword evidence="1" id="KW-0472">Membrane</keyword>
<dbReference type="Proteomes" id="UP000027238">
    <property type="component" value="Unassembled WGS sequence"/>
</dbReference>